<evidence type="ECO:0000313" key="1">
    <source>
        <dbReference type="EMBL" id="CAM9683023.1"/>
    </source>
</evidence>
<gene>
    <name evidence="1" type="ORF">MRATA1EN22A_LOCUS5969</name>
</gene>
<evidence type="ECO:0000313" key="2">
    <source>
        <dbReference type="Proteomes" id="UP001162501"/>
    </source>
</evidence>
<dbReference type="EMBL" id="OX596099">
    <property type="protein sequence ID" value="CAM9683023.1"/>
    <property type="molecule type" value="Genomic_DNA"/>
</dbReference>
<reference evidence="1" key="1">
    <citation type="submission" date="2023-05" db="EMBL/GenBank/DDBJ databases">
        <authorList>
            <consortium name="ELIXIR-Norway"/>
        </authorList>
    </citation>
    <scope>NUCLEOTIDE SEQUENCE</scope>
</reference>
<reference evidence="1" key="2">
    <citation type="submission" date="2025-03" db="EMBL/GenBank/DDBJ databases">
        <authorList>
            <consortium name="ELIXIR-Norway"/>
            <consortium name="Elixir Norway"/>
        </authorList>
    </citation>
    <scope>NUCLEOTIDE SEQUENCE</scope>
</reference>
<protein>
    <submittedName>
        <fullName evidence="1">Uncharacterized protein</fullName>
    </submittedName>
</protein>
<proteinExistence type="predicted"/>
<name>A0AC59YHN0_RANTA</name>
<organism evidence="1 2">
    <name type="scientific">Rangifer tarandus platyrhynchus</name>
    <name type="common">Svalbard reindeer</name>
    <dbReference type="NCBI Taxonomy" id="3082113"/>
    <lineage>
        <taxon>Eukaryota</taxon>
        <taxon>Metazoa</taxon>
        <taxon>Chordata</taxon>
        <taxon>Craniata</taxon>
        <taxon>Vertebrata</taxon>
        <taxon>Euteleostomi</taxon>
        <taxon>Mammalia</taxon>
        <taxon>Eutheria</taxon>
        <taxon>Laurasiatheria</taxon>
        <taxon>Artiodactyla</taxon>
        <taxon>Ruminantia</taxon>
        <taxon>Pecora</taxon>
        <taxon>Cervidae</taxon>
        <taxon>Odocoileinae</taxon>
        <taxon>Rangifer</taxon>
    </lineage>
</organism>
<accession>A0AC59YHN0</accession>
<dbReference type="Proteomes" id="UP001162501">
    <property type="component" value="Chromosome 15"/>
</dbReference>
<sequence length="90" mass="10135">MVGLRRKSSTLFISRGGEDEPVWAPLRLQLPNRSPNKFLEVDAGVRHPCTSCHLEPPAGNLDPSLLSLQIRKHGQRAHPSVFRVRNFDLL</sequence>